<dbReference type="RefSeq" id="WP_197968758.1">
    <property type="nucleotide sequence ID" value="NZ_JACEGD010000038.1"/>
</dbReference>
<dbReference type="PANTHER" id="PTHR48100">
    <property type="entry name" value="BROAD-SPECIFICITY PHOSPHATASE YOR283W-RELATED"/>
    <property type="match status" value="1"/>
</dbReference>
<reference evidence="1 2" key="1">
    <citation type="submission" date="2020-07" db="EMBL/GenBank/DDBJ databases">
        <title>Bradyrhizobium diversity isolated from nodules of indigenous legumes of Western Australia.</title>
        <authorList>
            <person name="Klepa M.S."/>
        </authorList>
    </citation>
    <scope>NUCLEOTIDE SEQUENCE [LARGE SCALE GENOMIC DNA]</scope>
    <source>
        <strain evidence="1 2">CNPSo 4019</strain>
    </source>
</reference>
<protein>
    <submittedName>
        <fullName evidence="1">Histidine phosphatase family protein</fullName>
    </submittedName>
</protein>
<dbReference type="SMART" id="SM00855">
    <property type="entry name" value="PGAM"/>
    <property type="match status" value="1"/>
</dbReference>
<accession>A0ABS0PBZ0</accession>
<dbReference type="InterPro" id="IPR029033">
    <property type="entry name" value="His_PPase_superfam"/>
</dbReference>
<comment type="caution">
    <text evidence="1">The sequence shown here is derived from an EMBL/GenBank/DDBJ whole genome shotgun (WGS) entry which is preliminary data.</text>
</comment>
<dbReference type="Proteomes" id="UP001194539">
    <property type="component" value="Unassembled WGS sequence"/>
</dbReference>
<sequence length="198" mass="21793">MAEKLLGATRLILVRHGQPHEGNPLDPGDPPLTGEGALQARRVAEMLAGEGIDRIVSSPQRRARLTAEPLAALIDLPVEIVDGLAEVDLHTDRYRSPETIKREYPDRWTEFLASPAAFFGKDEAEFNATVLRACEQLLASRARVIAAFSHGTPIKVLVQHALRLESRSKLRIGHCSLTRISGTTLADLAVECINDEYR</sequence>
<proteinExistence type="predicted"/>
<name>A0ABS0PBZ0_9BRAD</name>
<dbReference type="Gene3D" id="3.40.50.1240">
    <property type="entry name" value="Phosphoglycerate mutase-like"/>
    <property type="match status" value="1"/>
</dbReference>
<dbReference type="CDD" id="cd07067">
    <property type="entry name" value="HP_PGM_like"/>
    <property type="match status" value="1"/>
</dbReference>
<gene>
    <name evidence="1" type="ORF">H1B27_31790</name>
</gene>
<dbReference type="PANTHER" id="PTHR48100:SF1">
    <property type="entry name" value="HISTIDINE PHOSPHATASE FAMILY PROTEIN-RELATED"/>
    <property type="match status" value="1"/>
</dbReference>
<evidence type="ECO:0000313" key="2">
    <source>
        <dbReference type="Proteomes" id="UP001194539"/>
    </source>
</evidence>
<organism evidence="1 2">
    <name type="scientific">Bradyrhizobium diversitatis</name>
    <dbReference type="NCBI Taxonomy" id="2755406"/>
    <lineage>
        <taxon>Bacteria</taxon>
        <taxon>Pseudomonadati</taxon>
        <taxon>Pseudomonadota</taxon>
        <taxon>Alphaproteobacteria</taxon>
        <taxon>Hyphomicrobiales</taxon>
        <taxon>Nitrobacteraceae</taxon>
        <taxon>Bradyrhizobium</taxon>
    </lineage>
</organism>
<dbReference type="Pfam" id="PF00300">
    <property type="entry name" value="His_Phos_1"/>
    <property type="match status" value="1"/>
</dbReference>
<keyword evidence="2" id="KW-1185">Reference proteome</keyword>
<dbReference type="SUPFAM" id="SSF53254">
    <property type="entry name" value="Phosphoglycerate mutase-like"/>
    <property type="match status" value="1"/>
</dbReference>
<dbReference type="InterPro" id="IPR013078">
    <property type="entry name" value="His_Pase_superF_clade-1"/>
</dbReference>
<dbReference type="EMBL" id="JACEGD010000038">
    <property type="protein sequence ID" value="MBH5390821.1"/>
    <property type="molecule type" value="Genomic_DNA"/>
</dbReference>
<evidence type="ECO:0000313" key="1">
    <source>
        <dbReference type="EMBL" id="MBH5390821.1"/>
    </source>
</evidence>
<dbReference type="InterPro" id="IPR050275">
    <property type="entry name" value="PGM_Phosphatase"/>
</dbReference>